<protein>
    <submittedName>
        <fullName evidence="2">YggT family protein</fullName>
    </submittedName>
</protein>
<accession>A0A2I1P868</accession>
<keyword evidence="1" id="KW-0812">Transmembrane</keyword>
<comment type="caution">
    <text evidence="2">The sequence shown here is derived from an EMBL/GenBank/DDBJ whole genome shotgun (WGS) entry which is preliminary data.</text>
</comment>
<evidence type="ECO:0000256" key="1">
    <source>
        <dbReference type="SAM" id="Phobius"/>
    </source>
</evidence>
<keyword evidence="1" id="KW-1133">Transmembrane helix</keyword>
<dbReference type="RefSeq" id="WP_070705481.1">
    <property type="nucleotide sequence ID" value="NZ_JBHLVH010000013.1"/>
</dbReference>
<reference evidence="2 3" key="1">
    <citation type="submission" date="2017-12" db="EMBL/GenBank/DDBJ databases">
        <title>Phylogenetic diversity of female urinary microbiome.</title>
        <authorList>
            <person name="Thomas-White K."/>
            <person name="Wolfe A.J."/>
        </authorList>
    </citation>
    <scope>NUCLEOTIDE SEQUENCE [LARGE SCALE GENOMIC DNA]</scope>
    <source>
        <strain evidence="2 3">UMB1298</strain>
    </source>
</reference>
<proteinExistence type="predicted"/>
<keyword evidence="3" id="KW-1185">Reference proteome</keyword>
<dbReference type="EMBL" id="PKIZ01000028">
    <property type="protein sequence ID" value="PKZ40827.1"/>
    <property type="molecule type" value="Genomic_DNA"/>
</dbReference>
<dbReference type="AlphaFoldDB" id="A0A2I1P868"/>
<gene>
    <name evidence="2" type="ORF">CYJ76_10960</name>
</gene>
<sequence>MAVVLALVHLALFLFLWALLLRMVFDWVGSFAPSWRPSGPVLVLAEGVFTLTDPPLKALRRAIPPLNLGQIQLDLGFLVLALGTMLLLNLVNPLAFL</sequence>
<feature type="transmembrane region" description="Helical" evidence="1">
    <location>
        <begin position="75"/>
        <end position="96"/>
    </location>
</feature>
<dbReference type="GO" id="GO:0016020">
    <property type="term" value="C:membrane"/>
    <property type="evidence" value="ECO:0007669"/>
    <property type="project" value="InterPro"/>
</dbReference>
<evidence type="ECO:0000313" key="2">
    <source>
        <dbReference type="EMBL" id="PKZ40827.1"/>
    </source>
</evidence>
<dbReference type="InterPro" id="IPR003425">
    <property type="entry name" value="CCB3/YggT"/>
</dbReference>
<dbReference type="Proteomes" id="UP000234206">
    <property type="component" value="Unassembled WGS sequence"/>
</dbReference>
<organism evidence="2 3">
    <name type="scientific">Kytococcus schroeteri</name>
    <dbReference type="NCBI Taxonomy" id="138300"/>
    <lineage>
        <taxon>Bacteria</taxon>
        <taxon>Bacillati</taxon>
        <taxon>Actinomycetota</taxon>
        <taxon>Actinomycetes</taxon>
        <taxon>Micrococcales</taxon>
        <taxon>Kytococcaceae</taxon>
        <taxon>Kytococcus</taxon>
    </lineage>
</organism>
<dbReference type="OrthoDB" id="3216131at2"/>
<evidence type="ECO:0000313" key="3">
    <source>
        <dbReference type="Proteomes" id="UP000234206"/>
    </source>
</evidence>
<keyword evidence="1" id="KW-0472">Membrane</keyword>
<name>A0A2I1P868_9MICO</name>
<dbReference type="Pfam" id="PF02325">
    <property type="entry name" value="CCB3_YggT"/>
    <property type="match status" value="1"/>
</dbReference>